<feature type="transmembrane region" description="Helical" evidence="6">
    <location>
        <begin position="85"/>
        <end position="104"/>
    </location>
</feature>
<dbReference type="STRING" id="1325564.NSJP_3894"/>
<gene>
    <name evidence="8" type="ORF">NSJP_3894</name>
</gene>
<dbReference type="GO" id="GO:0022857">
    <property type="term" value="F:transmembrane transporter activity"/>
    <property type="evidence" value="ECO:0007669"/>
    <property type="project" value="InterPro"/>
</dbReference>
<protein>
    <submittedName>
        <fullName evidence="8">Putative Sugar transporter of the major facilitator superfamily</fullName>
    </submittedName>
</protein>
<evidence type="ECO:0000313" key="8">
    <source>
        <dbReference type="EMBL" id="SLM50061.1"/>
    </source>
</evidence>
<evidence type="ECO:0000256" key="3">
    <source>
        <dbReference type="ARBA" id="ARBA00022989"/>
    </source>
</evidence>
<sequence length="433" mass="45803">MTRHSITSTPIRWLILGLLFLTSVVTYIDRVNISVAARHMMPAFGLTDQEMGWVFSAFVAGYALFQIPGGWLADRWGARAVLTGALLWWSVCSAFTALAATSVLADVAGILGALIIVRFLLGVGEAVALPCFNRAVANWMPADARGIGIGIAIGGIGLGSAVTPPIAAWVMVNWGWHIVFYLSAAVGLAMALIWWTLARNDPDEHPWVKNLSTNGPAEQPLHPQPQSDDAVPWRRLARTPTVWWLVLSYTCLGYVAYLYLSWFYLYLVNVRGFDVLRGGLHGAAPFLAMLIGCPAGGWVTDRLAARYGVTAGRGIAGIGGMAAAGCAIIAGAFAVSPLIAIASLSVGAGCLYFTVGAYWASTTDLSKAHAGTLSGLMNTGANVGGAISPVLTPWIAGHWGWPISLAAAGFVAFTGAALWLRIKPGDGLRHVQC</sequence>
<dbReference type="Proteomes" id="UP000192042">
    <property type="component" value="Chromosome I"/>
</dbReference>
<dbReference type="SUPFAM" id="SSF103473">
    <property type="entry name" value="MFS general substrate transporter"/>
    <property type="match status" value="1"/>
</dbReference>
<keyword evidence="8" id="KW-0762">Sugar transport</keyword>
<dbReference type="GO" id="GO:0016020">
    <property type="term" value="C:membrane"/>
    <property type="evidence" value="ECO:0007669"/>
    <property type="project" value="UniProtKB-SubCell"/>
</dbReference>
<accession>A0A1W1IAW9</accession>
<keyword evidence="2 6" id="KW-0812">Transmembrane</keyword>
<dbReference type="EMBL" id="LT828648">
    <property type="protein sequence ID" value="SLM50061.1"/>
    <property type="molecule type" value="Genomic_DNA"/>
</dbReference>
<evidence type="ECO:0000313" key="9">
    <source>
        <dbReference type="Proteomes" id="UP000192042"/>
    </source>
</evidence>
<reference evidence="8 9" key="1">
    <citation type="submission" date="2017-03" db="EMBL/GenBank/DDBJ databases">
        <authorList>
            <person name="Afonso C.L."/>
            <person name="Miller P.J."/>
            <person name="Scott M.A."/>
            <person name="Spackman E."/>
            <person name="Goraichik I."/>
            <person name="Dimitrov K.M."/>
            <person name="Suarez D.L."/>
            <person name="Swayne D.E."/>
        </authorList>
    </citation>
    <scope>NUCLEOTIDE SEQUENCE [LARGE SCALE GENOMIC DNA]</scope>
    <source>
        <strain evidence="8">Genome sequencing of Nitrospira japonica strain NJ11</strain>
    </source>
</reference>
<feature type="transmembrane region" description="Helical" evidence="6">
    <location>
        <begin position="242"/>
        <end position="267"/>
    </location>
</feature>
<dbReference type="CDD" id="cd17319">
    <property type="entry name" value="MFS_ExuT_GudP_like"/>
    <property type="match status" value="1"/>
</dbReference>
<dbReference type="InterPro" id="IPR036259">
    <property type="entry name" value="MFS_trans_sf"/>
</dbReference>
<feature type="transmembrane region" description="Helical" evidence="6">
    <location>
        <begin position="12"/>
        <end position="33"/>
    </location>
</feature>
<feature type="transmembrane region" description="Helical" evidence="6">
    <location>
        <begin position="178"/>
        <end position="197"/>
    </location>
</feature>
<dbReference type="Gene3D" id="1.20.1250.20">
    <property type="entry name" value="MFS general substrate transporter like domains"/>
    <property type="match status" value="2"/>
</dbReference>
<dbReference type="InterPro" id="IPR011701">
    <property type="entry name" value="MFS"/>
</dbReference>
<dbReference type="InterPro" id="IPR020846">
    <property type="entry name" value="MFS_dom"/>
</dbReference>
<dbReference type="PANTHER" id="PTHR11662">
    <property type="entry name" value="SOLUTE CARRIER FAMILY 17"/>
    <property type="match status" value="1"/>
</dbReference>
<comment type="subcellular location">
    <subcellularLocation>
        <location evidence="1">Membrane</location>
        <topology evidence="1">Multi-pass membrane protein</topology>
    </subcellularLocation>
</comment>
<evidence type="ECO:0000256" key="4">
    <source>
        <dbReference type="ARBA" id="ARBA00023136"/>
    </source>
</evidence>
<keyword evidence="9" id="KW-1185">Reference proteome</keyword>
<dbReference type="AlphaFoldDB" id="A0A1W1IAW9"/>
<evidence type="ECO:0000256" key="2">
    <source>
        <dbReference type="ARBA" id="ARBA00022692"/>
    </source>
</evidence>
<dbReference type="InterPro" id="IPR050382">
    <property type="entry name" value="MFS_Na/Anion_cotransporter"/>
</dbReference>
<feature type="transmembrane region" description="Helical" evidence="6">
    <location>
        <begin position="144"/>
        <end position="172"/>
    </location>
</feature>
<feature type="transmembrane region" description="Helical" evidence="6">
    <location>
        <begin position="53"/>
        <end position="73"/>
    </location>
</feature>
<organism evidence="8 9">
    <name type="scientific">Nitrospira japonica</name>
    <dbReference type="NCBI Taxonomy" id="1325564"/>
    <lineage>
        <taxon>Bacteria</taxon>
        <taxon>Pseudomonadati</taxon>
        <taxon>Nitrospirota</taxon>
        <taxon>Nitrospiria</taxon>
        <taxon>Nitrospirales</taxon>
        <taxon>Nitrospiraceae</taxon>
        <taxon>Nitrospira</taxon>
    </lineage>
</organism>
<feature type="transmembrane region" description="Helical" evidence="6">
    <location>
        <begin position="401"/>
        <end position="420"/>
    </location>
</feature>
<name>A0A1W1IAW9_9BACT</name>
<keyword evidence="8" id="KW-0813">Transport</keyword>
<feature type="region of interest" description="Disordered" evidence="5">
    <location>
        <begin position="208"/>
        <end position="228"/>
    </location>
</feature>
<dbReference type="KEGG" id="nja:NSJP_3894"/>
<evidence type="ECO:0000256" key="1">
    <source>
        <dbReference type="ARBA" id="ARBA00004141"/>
    </source>
</evidence>
<evidence type="ECO:0000256" key="5">
    <source>
        <dbReference type="SAM" id="MobiDB-lite"/>
    </source>
</evidence>
<feature type="transmembrane region" description="Helical" evidence="6">
    <location>
        <begin position="311"/>
        <end position="333"/>
    </location>
</feature>
<feature type="transmembrane region" description="Helical" evidence="6">
    <location>
        <begin position="373"/>
        <end position="395"/>
    </location>
</feature>
<evidence type="ECO:0000259" key="7">
    <source>
        <dbReference type="PROSITE" id="PS50850"/>
    </source>
</evidence>
<dbReference type="RefSeq" id="WP_172834441.1">
    <property type="nucleotide sequence ID" value="NZ_LT828648.1"/>
</dbReference>
<keyword evidence="3 6" id="KW-1133">Transmembrane helix</keyword>
<keyword evidence="4 6" id="KW-0472">Membrane</keyword>
<evidence type="ECO:0000256" key="6">
    <source>
        <dbReference type="SAM" id="Phobius"/>
    </source>
</evidence>
<dbReference type="PANTHER" id="PTHR11662:SF399">
    <property type="entry name" value="FI19708P1-RELATED"/>
    <property type="match status" value="1"/>
</dbReference>
<feature type="transmembrane region" description="Helical" evidence="6">
    <location>
        <begin position="339"/>
        <end position="361"/>
    </location>
</feature>
<dbReference type="Pfam" id="PF07690">
    <property type="entry name" value="MFS_1"/>
    <property type="match status" value="1"/>
</dbReference>
<feature type="transmembrane region" description="Helical" evidence="6">
    <location>
        <begin position="110"/>
        <end position="132"/>
    </location>
</feature>
<feature type="transmembrane region" description="Helical" evidence="6">
    <location>
        <begin position="279"/>
        <end position="299"/>
    </location>
</feature>
<feature type="domain" description="Major facilitator superfamily (MFS) profile" evidence="7">
    <location>
        <begin position="15"/>
        <end position="427"/>
    </location>
</feature>
<dbReference type="PROSITE" id="PS50850">
    <property type="entry name" value="MFS"/>
    <property type="match status" value="1"/>
</dbReference>
<proteinExistence type="predicted"/>